<evidence type="ECO:0000313" key="2">
    <source>
        <dbReference type="EMBL" id="KAF8789734.1"/>
    </source>
</evidence>
<name>A0A8T0FEK9_ARGBR</name>
<dbReference type="AlphaFoldDB" id="A0A8T0FEK9"/>
<organism evidence="2 3">
    <name type="scientific">Argiope bruennichi</name>
    <name type="common">Wasp spider</name>
    <name type="synonym">Aranea bruennichi</name>
    <dbReference type="NCBI Taxonomy" id="94029"/>
    <lineage>
        <taxon>Eukaryota</taxon>
        <taxon>Metazoa</taxon>
        <taxon>Ecdysozoa</taxon>
        <taxon>Arthropoda</taxon>
        <taxon>Chelicerata</taxon>
        <taxon>Arachnida</taxon>
        <taxon>Araneae</taxon>
        <taxon>Araneomorphae</taxon>
        <taxon>Entelegynae</taxon>
        <taxon>Araneoidea</taxon>
        <taxon>Araneidae</taxon>
        <taxon>Argiope</taxon>
    </lineage>
</organism>
<keyword evidence="3" id="KW-1185">Reference proteome</keyword>
<reference evidence="2" key="1">
    <citation type="journal article" date="2020" name="bioRxiv">
        <title>Chromosome-level reference genome of the European wasp spider Argiope bruennichi: a resource for studies on range expansion and evolutionary adaptation.</title>
        <authorList>
            <person name="Sheffer M.M."/>
            <person name="Hoppe A."/>
            <person name="Krehenwinkel H."/>
            <person name="Uhl G."/>
            <person name="Kuss A.W."/>
            <person name="Jensen L."/>
            <person name="Jensen C."/>
            <person name="Gillespie R.G."/>
            <person name="Hoff K.J."/>
            <person name="Prost S."/>
        </authorList>
    </citation>
    <scope>NUCLEOTIDE SEQUENCE</scope>
</reference>
<gene>
    <name evidence="2" type="ORF">HNY73_007653</name>
</gene>
<evidence type="ECO:0000259" key="1">
    <source>
        <dbReference type="Pfam" id="PF20700"/>
    </source>
</evidence>
<comment type="caution">
    <text evidence="2">The sequence shown here is derived from an EMBL/GenBank/DDBJ whole genome shotgun (WGS) entry which is preliminary data.</text>
</comment>
<feature type="domain" description="Mutator-like transposase" evidence="1">
    <location>
        <begin position="1"/>
        <end position="69"/>
    </location>
</feature>
<dbReference type="EMBL" id="JABXBU010000012">
    <property type="protein sequence ID" value="KAF8789734.1"/>
    <property type="molecule type" value="Genomic_DNA"/>
</dbReference>
<dbReference type="Pfam" id="PF20700">
    <property type="entry name" value="Mutator"/>
    <property type="match status" value="1"/>
</dbReference>
<sequence>MEADIIKEEFQNSISMYGVKYAKLVADADSNVHKMILDSRPYDEIQVEKIVCHNHLYRNFCNKLEDIAKNTHCT</sequence>
<dbReference type="Proteomes" id="UP000807504">
    <property type="component" value="Unassembled WGS sequence"/>
</dbReference>
<evidence type="ECO:0000313" key="3">
    <source>
        <dbReference type="Proteomes" id="UP000807504"/>
    </source>
</evidence>
<accession>A0A8T0FEK9</accession>
<proteinExistence type="predicted"/>
<reference evidence="2" key="2">
    <citation type="submission" date="2020-06" db="EMBL/GenBank/DDBJ databases">
        <authorList>
            <person name="Sheffer M."/>
        </authorList>
    </citation>
    <scope>NUCLEOTIDE SEQUENCE</scope>
</reference>
<dbReference type="InterPro" id="IPR049012">
    <property type="entry name" value="Mutator_transp_dom"/>
</dbReference>
<protein>
    <recommendedName>
        <fullName evidence="1">Mutator-like transposase domain-containing protein</fullName>
    </recommendedName>
</protein>